<keyword evidence="1" id="KW-0479">Metal-binding</keyword>
<keyword evidence="1" id="KW-0863">Zinc-finger</keyword>
<dbReference type="AlphaFoldDB" id="A0A9P1G2Z7"/>
<dbReference type="InterPro" id="IPR013087">
    <property type="entry name" value="Znf_C2H2_type"/>
</dbReference>
<dbReference type="PROSITE" id="PS50157">
    <property type="entry name" value="ZINC_FINGER_C2H2_2"/>
    <property type="match status" value="1"/>
</dbReference>
<evidence type="ECO:0000313" key="5">
    <source>
        <dbReference type="Proteomes" id="UP001152797"/>
    </source>
</evidence>
<keyword evidence="1" id="KW-0862">Zinc</keyword>
<comment type="caution">
    <text evidence="3">The sequence shown here is derived from an EMBL/GenBank/DDBJ whole genome shotgun (WGS) entry which is preliminary data.</text>
</comment>
<accession>A0A9P1G2Z7</accession>
<evidence type="ECO:0000256" key="1">
    <source>
        <dbReference type="PROSITE-ProRule" id="PRU00042"/>
    </source>
</evidence>
<dbReference type="EMBL" id="CAMXCT030002580">
    <property type="protein sequence ID" value="CAL4786391.1"/>
    <property type="molecule type" value="Genomic_DNA"/>
</dbReference>
<sequence length="417" mass="47321">MLKQCLWQSEPLTSKGGQMAVIHKRGSTFLAENYRGIMLLPTIAKRFHALIRKRLMVRLHGQRPQCQIGGFAHMQVPFGSQLLQVFGRIMDAKGLSSAIVFVDLTNAFHRLIRELVSGVHLPREAEEILQALQAEGLPAHEVAELLELPCLLQQLNEGMTNSLFGLHKTFFKILMHHGASFNPSPFTSLEQPLKEFACSCGKVFTSQQGLSCHRRLIHNEFAPEHAFLAGLPDGQEFQKKPVEVQGLARVETIQAQGPLMHMEDRRRVQISQLQHELERVQTDLLVTELPPEVNTASKELRTALSQTTKEWFQLFCDEGYDERLAESLPDRWIVLLGGPEGHYDAWFEAEFMQWGQDDLPDVIADFLDGRAESLVDDAFCELVALFPRFDLMQKRTLLLAKLNCLENEIAGHFPHRT</sequence>
<gene>
    <name evidence="3" type="ORF">C1SCF055_LOCUS25329</name>
</gene>
<organism evidence="3">
    <name type="scientific">Cladocopium goreaui</name>
    <dbReference type="NCBI Taxonomy" id="2562237"/>
    <lineage>
        <taxon>Eukaryota</taxon>
        <taxon>Sar</taxon>
        <taxon>Alveolata</taxon>
        <taxon>Dinophyceae</taxon>
        <taxon>Suessiales</taxon>
        <taxon>Symbiodiniaceae</taxon>
        <taxon>Cladocopium</taxon>
    </lineage>
</organism>
<dbReference type="Proteomes" id="UP001152797">
    <property type="component" value="Unassembled WGS sequence"/>
</dbReference>
<keyword evidence="5" id="KW-1185">Reference proteome</keyword>
<feature type="domain" description="C2H2-type" evidence="2">
    <location>
        <begin position="196"/>
        <end position="223"/>
    </location>
</feature>
<name>A0A9P1G2Z7_9DINO</name>
<evidence type="ECO:0000313" key="3">
    <source>
        <dbReference type="EMBL" id="CAI3999079.1"/>
    </source>
</evidence>
<reference evidence="3" key="1">
    <citation type="submission" date="2022-10" db="EMBL/GenBank/DDBJ databases">
        <authorList>
            <person name="Chen Y."/>
            <person name="Dougan E. K."/>
            <person name="Chan C."/>
            <person name="Rhodes N."/>
            <person name="Thang M."/>
        </authorList>
    </citation>
    <scope>NUCLEOTIDE SEQUENCE</scope>
</reference>
<dbReference type="OrthoDB" id="425681at2759"/>
<dbReference type="GO" id="GO:0008270">
    <property type="term" value="F:zinc ion binding"/>
    <property type="evidence" value="ECO:0007669"/>
    <property type="project" value="UniProtKB-KW"/>
</dbReference>
<proteinExistence type="predicted"/>
<dbReference type="EMBL" id="CAMXCT020002580">
    <property type="protein sequence ID" value="CAL1152454.1"/>
    <property type="molecule type" value="Genomic_DNA"/>
</dbReference>
<evidence type="ECO:0000259" key="2">
    <source>
        <dbReference type="PROSITE" id="PS50157"/>
    </source>
</evidence>
<evidence type="ECO:0000313" key="4">
    <source>
        <dbReference type="EMBL" id="CAL1152454.1"/>
    </source>
</evidence>
<reference evidence="4" key="2">
    <citation type="submission" date="2024-04" db="EMBL/GenBank/DDBJ databases">
        <authorList>
            <person name="Chen Y."/>
            <person name="Shah S."/>
            <person name="Dougan E. K."/>
            <person name="Thang M."/>
            <person name="Chan C."/>
        </authorList>
    </citation>
    <scope>NUCLEOTIDE SEQUENCE [LARGE SCALE GENOMIC DNA]</scope>
</reference>
<dbReference type="EMBL" id="CAMXCT010002580">
    <property type="protein sequence ID" value="CAI3999079.1"/>
    <property type="molecule type" value="Genomic_DNA"/>
</dbReference>
<protein>
    <recommendedName>
        <fullName evidence="2">C2H2-type domain-containing protein</fullName>
    </recommendedName>
</protein>